<proteinExistence type="predicted"/>
<feature type="transmembrane region" description="Helical" evidence="1">
    <location>
        <begin position="35"/>
        <end position="55"/>
    </location>
</feature>
<accession>A0A183L5G5</accession>
<dbReference type="AlphaFoldDB" id="A0A183L5G5"/>
<keyword evidence="1" id="KW-0472">Membrane</keyword>
<evidence type="ECO:0000256" key="1">
    <source>
        <dbReference type="SAM" id="Phobius"/>
    </source>
</evidence>
<dbReference type="WBParaSite" id="SCUD_0002258301-mRNA-1">
    <property type="protein sequence ID" value="SCUD_0002258301-mRNA-1"/>
    <property type="gene ID" value="SCUD_0002258301"/>
</dbReference>
<name>A0A183L5G5_9TREM</name>
<keyword evidence="1" id="KW-1133">Transmembrane helix</keyword>
<organism evidence="2">
    <name type="scientific">Schistosoma curassoni</name>
    <dbReference type="NCBI Taxonomy" id="6186"/>
    <lineage>
        <taxon>Eukaryota</taxon>
        <taxon>Metazoa</taxon>
        <taxon>Spiralia</taxon>
        <taxon>Lophotrochozoa</taxon>
        <taxon>Platyhelminthes</taxon>
        <taxon>Trematoda</taxon>
        <taxon>Digenea</taxon>
        <taxon>Strigeidida</taxon>
        <taxon>Schistosomatoidea</taxon>
        <taxon>Schistosomatidae</taxon>
        <taxon>Schistosoma</taxon>
    </lineage>
</organism>
<reference evidence="2" key="1">
    <citation type="submission" date="2016-06" db="UniProtKB">
        <authorList>
            <consortium name="WormBaseParasite"/>
        </authorList>
    </citation>
    <scope>IDENTIFICATION</scope>
</reference>
<keyword evidence="1" id="KW-0812">Transmembrane</keyword>
<evidence type="ECO:0000313" key="2">
    <source>
        <dbReference type="WBParaSite" id="SCUD_0002258301-mRNA-1"/>
    </source>
</evidence>
<sequence length="69" mass="8119">MWQGNLDNTHLSQDLYLWEVDFVFISTCVEQTNRLYNYFLIFGILLGIGFVVLIIRDWCHGATIKPETH</sequence>
<protein>
    <submittedName>
        <fullName evidence="2">FXYD domain-containing ion transport regulator</fullName>
    </submittedName>
</protein>